<dbReference type="GO" id="GO:0007018">
    <property type="term" value="P:microtubule-based movement"/>
    <property type="evidence" value="ECO:0007669"/>
    <property type="project" value="TreeGrafter"/>
</dbReference>
<dbReference type="AlphaFoldDB" id="A0A6A6YL17"/>
<reference evidence="7" key="3">
    <citation type="submission" date="2025-04" db="UniProtKB">
        <authorList>
            <consortium name="RefSeq"/>
        </authorList>
    </citation>
    <scope>IDENTIFICATION</scope>
    <source>
        <strain evidence="7">CBS 304.34</strain>
    </source>
</reference>
<gene>
    <name evidence="5 7" type="ORF">BDZ99DRAFT_356232</name>
</gene>
<dbReference type="Pfam" id="PF13374">
    <property type="entry name" value="TPR_10"/>
    <property type="match status" value="2"/>
</dbReference>
<evidence type="ECO:0000313" key="5">
    <source>
        <dbReference type="EMBL" id="KAF2808664.1"/>
    </source>
</evidence>
<keyword evidence="3" id="KW-0677">Repeat</keyword>
<name>A0A6A6YL17_9PEZI</name>
<protein>
    <recommendedName>
        <fullName evidence="8">TPR-like protein</fullName>
    </recommendedName>
</protein>
<dbReference type="InterPro" id="IPR002151">
    <property type="entry name" value="Kinesin_light"/>
</dbReference>
<reference evidence="7" key="2">
    <citation type="submission" date="2020-04" db="EMBL/GenBank/DDBJ databases">
        <authorList>
            <consortium name="NCBI Genome Project"/>
        </authorList>
    </citation>
    <scope>NUCLEOTIDE SEQUENCE</scope>
    <source>
        <strain evidence="7">CBS 304.34</strain>
    </source>
</reference>
<evidence type="ECO:0000313" key="6">
    <source>
        <dbReference type="Proteomes" id="UP000504636"/>
    </source>
</evidence>
<evidence type="ECO:0000256" key="2">
    <source>
        <dbReference type="ARBA" id="ARBA00022490"/>
    </source>
</evidence>
<dbReference type="GO" id="GO:0019894">
    <property type="term" value="F:kinesin binding"/>
    <property type="evidence" value="ECO:0007669"/>
    <property type="project" value="TreeGrafter"/>
</dbReference>
<dbReference type="Gene3D" id="1.25.40.10">
    <property type="entry name" value="Tetratricopeptide repeat domain"/>
    <property type="match status" value="1"/>
</dbReference>
<keyword evidence="6" id="KW-1185">Reference proteome</keyword>
<dbReference type="Proteomes" id="UP000504636">
    <property type="component" value="Unplaced"/>
</dbReference>
<dbReference type="GO" id="GO:0005871">
    <property type="term" value="C:kinesin complex"/>
    <property type="evidence" value="ECO:0007669"/>
    <property type="project" value="InterPro"/>
</dbReference>
<keyword evidence="4" id="KW-0802">TPR repeat</keyword>
<comment type="subcellular location">
    <subcellularLocation>
        <location evidence="1">Cytoplasm</location>
    </subcellularLocation>
</comment>
<dbReference type="PANTHER" id="PTHR45783:SF3">
    <property type="entry name" value="KINESIN LIGHT CHAIN"/>
    <property type="match status" value="1"/>
</dbReference>
<evidence type="ECO:0008006" key="8">
    <source>
        <dbReference type="Google" id="ProtNLM"/>
    </source>
</evidence>
<evidence type="ECO:0000256" key="4">
    <source>
        <dbReference type="ARBA" id="ARBA00022803"/>
    </source>
</evidence>
<keyword evidence="2" id="KW-0963">Cytoplasm</keyword>
<dbReference type="InterPro" id="IPR011990">
    <property type="entry name" value="TPR-like_helical_dom_sf"/>
</dbReference>
<accession>A0A6A6YL17</accession>
<sequence>QGMYKEAELIHRQTLARREKVLGLEHPDTLTSIYCLAYLLAYQQRYHESVILYERACAGYITVLGKDHP</sequence>
<feature type="non-terminal residue" evidence="5">
    <location>
        <position position="69"/>
    </location>
</feature>
<dbReference type="GeneID" id="54455510"/>
<evidence type="ECO:0000256" key="3">
    <source>
        <dbReference type="ARBA" id="ARBA00022737"/>
    </source>
</evidence>
<evidence type="ECO:0000313" key="7">
    <source>
        <dbReference type="RefSeq" id="XP_033575628.1"/>
    </source>
</evidence>
<dbReference type="GO" id="GO:0005737">
    <property type="term" value="C:cytoplasm"/>
    <property type="evidence" value="ECO:0007669"/>
    <property type="project" value="UniProtKB-SubCell"/>
</dbReference>
<feature type="non-terminal residue" evidence="5">
    <location>
        <position position="1"/>
    </location>
</feature>
<reference evidence="5 7" key="1">
    <citation type="journal article" date="2020" name="Stud. Mycol.">
        <title>101 Dothideomycetes genomes: a test case for predicting lifestyles and emergence of pathogens.</title>
        <authorList>
            <person name="Haridas S."/>
            <person name="Albert R."/>
            <person name="Binder M."/>
            <person name="Bloem J."/>
            <person name="Labutti K."/>
            <person name="Salamov A."/>
            <person name="Andreopoulos B."/>
            <person name="Baker S."/>
            <person name="Barry K."/>
            <person name="Bills G."/>
            <person name="Bluhm B."/>
            <person name="Cannon C."/>
            <person name="Castanera R."/>
            <person name="Culley D."/>
            <person name="Daum C."/>
            <person name="Ezra D."/>
            <person name="Gonzalez J."/>
            <person name="Henrissat B."/>
            <person name="Kuo A."/>
            <person name="Liang C."/>
            <person name="Lipzen A."/>
            <person name="Lutzoni F."/>
            <person name="Magnuson J."/>
            <person name="Mondo S."/>
            <person name="Nolan M."/>
            <person name="Ohm R."/>
            <person name="Pangilinan J."/>
            <person name="Park H.-J."/>
            <person name="Ramirez L."/>
            <person name="Alfaro M."/>
            <person name="Sun H."/>
            <person name="Tritt A."/>
            <person name="Yoshinaga Y."/>
            <person name="Zwiers L.-H."/>
            <person name="Turgeon B."/>
            <person name="Goodwin S."/>
            <person name="Spatafora J."/>
            <person name="Crous P."/>
            <person name="Grigoriev I."/>
        </authorList>
    </citation>
    <scope>NUCLEOTIDE SEQUENCE</scope>
    <source>
        <strain evidence="5 7">CBS 304.34</strain>
    </source>
</reference>
<dbReference type="RefSeq" id="XP_033575628.1">
    <property type="nucleotide sequence ID" value="XM_033714617.1"/>
</dbReference>
<dbReference type="EMBL" id="MU003703">
    <property type="protein sequence ID" value="KAF2808664.1"/>
    <property type="molecule type" value="Genomic_DNA"/>
</dbReference>
<evidence type="ECO:0000256" key="1">
    <source>
        <dbReference type="ARBA" id="ARBA00004496"/>
    </source>
</evidence>
<dbReference type="SUPFAM" id="SSF48452">
    <property type="entry name" value="TPR-like"/>
    <property type="match status" value="1"/>
</dbReference>
<dbReference type="PANTHER" id="PTHR45783">
    <property type="entry name" value="KINESIN LIGHT CHAIN"/>
    <property type="match status" value="1"/>
</dbReference>
<organism evidence="5">
    <name type="scientific">Mytilinidion resinicola</name>
    <dbReference type="NCBI Taxonomy" id="574789"/>
    <lineage>
        <taxon>Eukaryota</taxon>
        <taxon>Fungi</taxon>
        <taxon>Dikarya</taxon>
        <taxon>Ascomycota</taxon>
        <taxon>Pezizomycotina</taxon>
        <taxon>Dothideomycetes</taxon>
        <taxon>Pleosporomycetidae</taxon>
        <taxon>Mytilinidiales</taxon>
        <taxon>Mytilinidiaceae</taxon>
        <taxon>Mytilinidion</taxon>
    </lineage>
</organism>
<proteinExistence type="predicted"/>
<dbReference type="OrthoDB" id="3925022at2759"/>